<evidence type="ECO:0000256" key="5">
    <source>
        <dbReference type="ARBA" id="ARBA00022989"/>
    </source>
</evidence>
<protein>
    <submittedName>
        <fullName evidence="8">Putative sulfate exporter family transporter</fullName>
    </submittedName>
</protein>
<feature type="transmembrane region" description="Helical" evidence="7">
    <location>
        <begin position="238"/>
        <end position="256"/>
    </location>
</feature>
<comment type="similarity">
    <text evidence="2">Belongs to the UPF0324 family.</text>
</comment>
<dbReference type="AlphaFoldDB" id="A0A3Q8WSD6"/>
<sequence>MTRVQPGVTACLAAGIASLLLQKLVPGASALLVAIIAGIALANIVTLPEWIEPGRAVASKKVLRFGIVLLGFSISLGDIAALGWGVVLTVILTVFIGLFGTIAIGRRLGVSHSQSVLIGAGFSICGAAAVAGVESTIRRKDSEVATAIGLVVIYGTLMIGIVPLVLGLVGFDDRLNGLIAGASIHEVAQVVAVGGIMGGGVLTVAVIVKLARVLMLAPVIAVLNLMERGRGTGVQGSPVPAFVAGFIAATIVTTFVDLPGVLLSAISIVQTICLASAMFALGLGIRFSAFKQVGFRPVLLGALSTLLVTAVASTGMILLG</sequence>
<reference evidence="8 9" key="1">
    <citation type="submission" date="2018-12" db="EMBL/GenBank/DDBJ databases">
        <title>Complete genome sequence of Flaviflexus salsibiostraticola KCTC 33148.</title>
        <authorList>
            <person name="Bae J.-W."/>
        </authorList>
    </citation>
    <scope>NUCLEOTIDE SEQUENCE [LARGE SCALE GENOMIC DNA]</scope>
    <source>
        <strain evidence="8 9">KCTC 33148</strain>
    </source>
</reference>
<dbReference type="PANTHER" id="PTHR30106:SF2">
    <property type="entry name" value="UPF0324 INNER MEMBRANE PROTEIN YEIH"/>
    <property type="match status" value="1"/>
</dbReference>
<evidence type="ECO:0000256" key="6">
    <source>
        <dbReference type="ARBA" id="ARBA00023136"/>
    </source>
</evidence>
<dbReference type="InterPro" id="IPR018383">
    <property type="entry name" value="UPF0324_pro"/>
</dbReference>
<accession>A0A3Q8WSD6</accession>
<keyword evidence="4 7" id="KW-0812">Transmembrane</keyword>
<feature type="transmembrane region" description="Helical" evidence="7">
    <location>
        <begin position="145"/>
        <end position="171"/>
    </location>
</feature>
<feature type="transmembrane region" description="Helical" evidence="7">
    <location>
        <begin position="62"/>
        <end position="80"/>
    </location>
</feature>
<evidence type="ECO:0000313" key="9">
    <source>
        <dbReference type="Proteomes" id="UP000270021"/>
    </source>
</evidence>
<evidence type="ECO:0000256" key="2">
    <source>
        <dbReference type="ARBA" id="ARBA00007977"/>
    </source>
</evidence>
<feature type="transmembrane region" description="Helical" evidence="7">
    <location>
        <begin position="297"/>
        <end position="319"/>
    </location>
</feature>
<evidence type="ECO:0000256" key="7">
    <source>
        <dbReference type="SAM" id="Phobius"/>
    </source>
</evidence>
<dbReference type="RefSeq" id="WP_126037811.1">
    <property type="nucleotide sequence ID" value="NZ_CP034438.1"/>
</dbReference>
<proteinExistence type="inferred from homology"/>
<dbReference type="PANTHER" id="PTHR30106">
    <property type="entry name" value="INNER MEMBRANE PROTEIN YEIH-RELATED"/>
    <property type="match status" value="1"/>
</dbReference>
<gene>
    <name evidence="8" type="ORF">EJO69_00580</name>
</gene>
<evidence type="ECO:0000256" key="4">
    <source>
        <dbReference type="ARBA" id="ARBA00022692"/>
    </source>
</evidence>
<comment type="subcellular location">
    <subcellularLocation>
        <location evidence="1">Cell membrane</location>
        <topology evidence="1">Multi-pass membrane protein</topology>
    </subcellularLocation>
</comment>
<feature type="transmembrane region" description="Helical" evidence="7">
    <location>
        <begin position="116"/>
        <end position="133"/>
    </location>
</feature>
<dbReference type="Pfam" id="PF03601">
    <property type="entry name" value="Cons_hypoth698"/>
    <property type="match status" value="1"/>
</dbReference>
<keyword evidence="6 7" id="KW-0472">Membrane</keyword>
<evidence type="ECO:0000256" key="1">
    <source>
        <dbReference type="ARBA" id="ARBA00004651"/>
    </source>
</evidence>
<keyword evidence="9" id="KW-1185">Reference proteome</keyword>
<organism evidence="8 9">
    <name type="scientific">Flaviflexus salsibiostraticola</name>
    <dbReference type="NCBI Taxonomy" id="1282737"/>
    <lineage>
        <taxon>Bacteria</taxon>
        <taxon>Bacillati</taxon>
        <taxon>Actinomycetota</taxon>
        <taxon>Actinomycetes</taxon>
        <taxon>Actinomycetales</taxon>
        <taxon>Actinomycetaceae</taxon>
        <taxon>Flaviflexus</taxon>
    </lineage>
</organism>
<feature type="transmembrane region" description="Helical" evidence="7">
    <location>
        <begin position="262"/>
        <end position="285"/>
    </location>
</feature>
<name>A0A3Q8WSD6_9ACTO</name>
<evidence type="ECO:0000256" key="3">
    <source>
        <dbReference type="ARBA" id="ARBA00022475"/>
    </source>
</evidence>
<feature type="transmembrane region" description="Helical" evidence="7">
    <location>
        <begin position="31"/>
        <end position="50"/>
    </location>
</feature>
<feature type="transmembrane region" description="Helical" evidence="7">
    <location>
        <begin position="86"/>
        <end position="104"/>
    </location>
</feature>
<dbReference type="OrthoDB" id="9766798at2"/>
<dbReference type="Proteomes" id="UP000270021">
    <property type="component" value="Chromosome"/>
</dbReference>
<dbReference type="GO" id="GO:0005886">
    <property type="term" value="C:plasma membrane"/>
    <property type="evidence" value="ECO:0007669"/>
    <property type="project" value="UniProtKB-SubCell"/>
</dbReference>
<dbReference type="EMBL" id="CP034438">
    <property type="protein sequence ID" value="AZN28961.1"/>
    <property type="molecule type" value="Genomic_DNA"/>
</dbReference>
<evidence type="ECO:0000313" key="8">
    <source>
        <dbReference type="EMBL" id="AZN28961.1"/>
    </source>
</evidence>
<keyword evidence="3" id="KW-1003">Cell membrane</keyword>
<feature type="transmembrane region" description="Helical" evidence="7">
    <location>
        <begin position="178"/>
        <end position="198"/>
    </location>
</feature>
<dbReference type="KEGG" id="fsl:EJO69_00580"/>
<keyword evidence="5 7" id="KW-1133">Transmembrane helix</keyword>